<feature type="domain" description="Extensin-like C-terminal" evidence="2">
    <location>
        <begin position="64"/>
        <end position="232"/>
    </location>
</feature>
<dbReference type="STRING" id="1044.EH31_04860"/>
<accession>A0A074MGP6</accession>
<sequence>MAPAFLAVFLAASVAGCGGIIPVGGGSGEKNSSSNSAPNYDRQASRPNVAAAAQSVARRPAEASCIRSLGSSGTRFTALPDTYAGPGCHRLGTVQLMSINGDRGSFAVSNIGAVQCDVANAFSNWARFGVDRAARQILGSPLARIETMGSYACRNVAGSNKRSAHSRAEAIDVSGFVLADGRRIRLDEDWNGGSAAEREFLRVVRSSACKRFGTVLSPDYDRAHADHFHLEGSNQPFDAGSSGGVSSGTGFCR</sequence>
<gene>
    <name evidence="3" type="ORF">EH31_04860</name>
</gene>
<dbReference type="EMBL" id="JMIW01000001">
    <property type="protein sequence ID" value="KEO92005.1"/>
    <property type="molecule type" value="Genomic_DNA"/>
</dbReference>
<dbReference type="AlphaFoldDB" id="A0A074MGP6"/>
<dbReference type="Proteomes" id="UP000027647">
    <property type="component" value="Unassembled WGS sequence"/>
</dbReference>
<dbReference type="Pfam" id="PF06904">
    <property type="entry name" value="Extensin-like_C"/>
    <property type="match status" value="1"/>
</dbReference>
<reference evidence="3 4" key="1">
    <citation type="submission" date="2014-04" db="EMBL/GenBank/DDBJ databases">
        <title>A comprehensive comparison of genomes of Erythrobacter spp. strains.</title>
        <authorList>
            <person name="Zheng Q."/>
        </authorList>
    </citation>
    <scope>NUCLEOTIDE SEQUENCE [LARGE SCALE GENOMIC DNA]</scope>
    <source>
        <strain evidence="3 4">DSM 6997</strain>
    </source>
</reference>
<evidence type="ECO:0000313" key="3">
    <source>
        <dbReference type="EMBL" id="KEO92005.1"/>
    </source>
</evidence>
<feature type="region of interest" description="Disordered" evidence="1">
    <location>
        <begin position="233"/>
        <end position="253"/>
    </location>
</feature>
<proteinExistence type="predicted"/>
<dbReference type="eggNOG" id="COG3921">
    <property type="taxonomic scope" value="Bacteria"/>
</dbReference>
<organism evidence="3 4">
    <name type="scientific">Erythrobacter longus</name>
    <dbReference type="NCBI Taxonomy" id="1044"/>
    <lineage>
        <taxon>Bacteria</taxon>
        <taxon>Pseudomonadati</taxon>
        <taxon>Pseudomonadota</taxon>
        <taxon>Alphaproteobacteria</taxon>
        <taxon>Sphingomonadales</taxon>
        <taxon>Erythrobacteraceae</taxon>
        <taxon>Erythrobacter/Porphyrobacter group</taxon>
        <taxon>Erythrobacter</taxon>
    </lineage>
</organism>
<protein>
    <submittedName>
        <fullName evidence="3">Extensin</fullName>
    </submittedName>
</protein>
<evidence type="ECO:0000259" key="2">
    <source>
        <dbReference type="Pfam" id="PF06904"/>
    </source>
</evidence>
<evidence type="ECO:0000313" key="4">
    <source>
        <dbReference type="Proteomes" id="UP000027647"/>
    </source>
</evidence>
<dbReference type="InterPro" id="IPR009683">
    <property type="entry name" value="Extensin-like_C"/>
</dbReference>
<keyword evidence="4" id="KW-1185">Reference proteome</keyword>
<evidence type="ECO:0000256" key="1">
    <source>
        <dbReference type="SAM" id="MobiDB-lite"/>
    </source>
</evidence>
<comment type="caution">
    <text evidence="3">The sequence shown here is derived from an EMBL/GenBank/DDBJ whole genome shotgun (WGS) entry which is preliminary data.</text>
</comment>
<name>A0A074MGP6_ERYLO</name>